<organism evidence="3 4">
    <name type="scientific">Rubroshorea leprosula</name>
    <dbReference type="NCBI Taxonomy" id="152421"/>
    <lineage>
        <taxon>Eukaryota</taxon>
        <taxon>Viridiplantae</taxon>
        <taxon>Streptophyta</taxon>
        <taxon>Embryophyta</taxon>
        <taxon>Tracheophyta</taxon>
        <taxon>Spermatophyta</taxon>
        <taxon>Magnoliopsida</taxon>
        <taxon>eudicotyledons</taxon>
        <taxon>Gunneridae</taxon>
        <taxon>Pentapetalae</taxon>
        <taxon>rosids</taxon>
        <taxon>malvids</taxon>
        <taxon>Malvales</taxon>
        <taxon>Dipterocarpaceae</taxon>
        <taxon>Rubroshorea</taxon>
    </lineage>
</organism>
<feature type="domain" description="DUF7870" evidence="2">
    <location>
        <begin position="249"/>
        <end position="342"/>
    </location>
</feature>
<evidence type="ECO:0000256" key="1">
    <source>
        <dbReference type="SAM" id="Phobius"/>
    </source>
</evidence>
<dbReference type="SUPFAM" id="SSF53335">
    <property type="entry name" value="S-adenosyl-L-methionine-dependent methyltransferases"/>
    <property type="match status" value="2"/>
</dbReference>
<dbReference type="EMBL" id="BPVZ01000030">
    <property type="protein sequence ID" value="GKV09535.1"/>
    <property type="molecule type" value="Genomic_DNA"/>
</dbReference>
<accession>A0AAV5JGK0</accession>
<dbReference type="PANTHER" id="PTHR44843:SF14">
    <property type="entry name" value="METHYLTRANSFERASE TYPE 11 DOMAIN-CONTAINING PROTEIN"/>
    <property type="match status" value="1"/>
</dbReference>
<dbReference type="Gene3D" id="3.40.50.150">
    <property type="entry name" value="Vaccinia Virus protein VP39"/>
    <property type="match status" value="1"/>
</dbReference>
<dbReference type="InterPro" id="IPR029063">
    <property type="entry name" value="SAM-dependent_MTases_sf"/>
</dbReference>
<dbReference type="Proteomes" id="UP001054252">
    <property type="component" value="Unassembled WGS sequence"/>
</dbReference>
<reference evidence="3 4" key="1">
    <citation type="journal article" date="2021" name="Commun. Biol.">
        <title>The genome of Shorea leprosula (Dipterocarpaceae) highlights the ecological relevance of drought in aseasonal tropical rainforests.</title>
        <authorList>
            <person name="Ng K.K.S."/>
            <person name="Kobayashi M.J."/>
            <person name="Fawcett J.A."/>
            <person name="Hatakeyama M."/>
            <person name="Paape T."/>
            <person name="Ng C.H."/>
            <person name="Ang C.C."/>
            <person name="Tnah L.H."/>
            <person name="Lee C.T."/>
            <person name="Nishiyama T."/>
            <person name="Sese J."/>
            <person name="O'Brien M.J."/>
            <person name="Copetti D."/>
            <person name="Mohd Noor M.I."/>
            <person name="Ong R.C."/>
            <person name="Putra M."/>
            <person name="Sireger I.Z."/>
            <person name="Indrioko S."/>
            <person name="Kosugi Y."/>
            <person name="Izuno A."/>
            <person name="Isagi Y."/>
            <person name="Lee S.L."/>
            <person name="Shimizu K.K."/>
        </authorList>
    </citation>
    <scope>NUCLEOTIDE SEQUENCE [LARGE SCALE GENOMIC DNA]</scope>
    <source>
        <strain evidence="3">214</strain>
    </source>
</reference>
<dbReference type="PANTHER" id="PTHR44843">
    <property type="entry name" value="METHYLTRANSFERASE"/>
    <property type="match status" value="1"/>
</dbReference>
<sequence length="470" mass="54216">MDATALKPSLLRNILLLRFLSFAVLILAVRFTYLVAVRGRSCVSGNNFCFSPVRRFSPLPLKKSQRVIDYYSTVFQDLILEGFLSPNSKSLCIGTLTGEEVYALKRIGVADSIGISDNASPPLILRGRPQHQPFDDNIFDFEYSNSLDQSGGPLEFASEICRTLRPGGFVVVHTGAKDAYSLQSFLDLFDCCRLSRWREIEGPDPSSTGIREIVMKKEMEKRHPYSGGRKCYVPGLKWEIIQNAEPLIKKEPLKPWITLKRNMKNTRYLTSMVDIRFKQRYVYIDVGARNYGSSIGSWFKKQYPKQGKRFEIYAIEADKAFREEYKMKKGVKLVPYAAWIRNETLFFEITRDPRGKEGRGRGRGRIHSVQTSTRYVGEAGKIEGFDFAEWLKMEVCDRDFVVMKMDVEGAEFHLIPRLMETGAICMVDEVFLKCHYNRRRRSPKYHKTYAQCLQLFASLRESGVLVHQWW</sequence>
<dbReference type="Pfam" id="PF25276">
    <property type="entry name" value="DUF7870"/>
    <property type="match status" value="2"/>
</dbReference>
<gene>
    <name evidence="3" type="ORF">SLEP1_g21021</name>
</gene>
<dbReference type="InterPro" id="IPR057192">
    <property type="entry name" value="DUF7870"/>
</dbReference>
<keyword evidence="4" id="KW-1185">Reference proteome</keyword>
<protein>
    <recommendedName>
        <fullName evidence="2">DUF7870 domain-containing protein</fullName>
    </recommendedName>
</protein>
<evidence type="ECO:0000313" key="3">
    <source>
        <dbReference type="EMBL" id="GKV09535.1"/>
    </source>
</evidence>
<dbReference type="AlphaFoldDB" id="A0AAV5JGK0"/>
<comment type="caution">
    <text evidence="3">The sequence shown here is derived from an EMBL/GenBank/DDBJ whole genome shotgun (WGS) entry which is preliminary data.</text>
</comment>
<feature type="transmembrane region" description="Helical" evidence="1">
    <location>
        <begin position="15"/>
        <end position="36"/>
    </location>
</feature>
<keyword evidence="1" id="KW-0812">Transmembrane</keyword>
<name>A0AAV5JGK0_9ROSI</name>
<evidence type="ECO:0000259" key="2">
    <source>
        <dbReference type="Pfam" id="PF25276"/>
    </source>
</evidence>
<keyword evidence="1" id="KW-0472">Membrane</keyword>
<evidence type="ECO:0000313" key="4">
    <source>
        <dbReference type="Proteomes" id="UP001054252"/>
    </source>
</evidence>
<keyword evidence="1" id="KW-1133">Transmembrane helix</keyword>
<feature type="domain" description="DUF7870" evidence="2">
    <location>
        <begin position="378"/>
        <end position="470"/>
    </location>
</feature>
<proteinExistence type="predicted"/>